<name>A0A2J6SJX6_9HELO</name>
<reference evidence="1 2" key="1">
    <citation type="submission" date="2016-04" db="EMBL/GenBank/DDBJ databases">
        <title>A degradative enzymes factory behind the ericoid mycorrhizal symbiosis.</title>
        <authorList>
            <consortium name="DOE Joint Genome Institute"/>
            <person name="Martino E."/>
            <person name="Morin E."/>
            <person name="Grelet G."/>
            <person name="Kuo A."/>
            <person name="Kohler A."/>
            <person name="Daghino S."/>
            <person name="Barry K."/>
            <person name="Choi C."/>
            <person name="Cichocki N."/>
            <person name="Clum A."/>
            <person name="Copeland A."/>
            <person name="Hainaut M."/>
            <person name="Haridas S."/>
            <person name="Labutti K."/>
            <person name="Lindquist E."/>
            <person name="Lipzen A."/>
            <person name="Khouja H.-R."/>
            <person name="Murat C."/>
            <person name="Ohm R."/>
            <person name="Olson A."/>
            <person name="Spatafora J."/>
            <person name="Veneault-Fourrey C."/>
            <person name="Henrissat B."/>
            <person name="Grigoriev I."/>
            <person name="Martin F."/>
            <person name="Perotto S."/>
        </authorList>
    </citation>
    <scope>NUCLEOTIDE SEQUENCE [LARGE SCALE GENOMIC DNA]</scope>
    <source>
        <strain evidence="1 2">E</strain>
    </source>
</reference>
<dbReference type="InterPro" id="IPR027796">
    <property type="entry name" value="OTT_1508_deam-like"/>
</dbReference>
<sequence>SYYIGRIGAHRHAVLTVVEAWCQVPSLKKIGLVRKVPPAAARIVEQSTEGIDPYKMGMDICRRPLEPNAAQKCLHAFTDIDFKRDLRASIAEKSLDFNRVHAELLLLEEFSRHDHKFVDNGRYIGCSKGACYFCYKWIVLHHKDFVSPASHNKVLLGFRGLDQDLNTSGATHFKRQLEKMIGAVEQDIIRHLDVHSTITRQHLSTNGSSRAPSTRAS</sequence>
<dbReference type="Proteomes" id="UP000235371">
    <property type="component" value="Unassembled WGS sequence"/>
</dbReference>
<protein>
    <submittedName>
        <fullName evidence="1">Uncharacterized protein</fullName>
    </submittedName>
</protein>
<feature type="non-terminal residue" evidence="1">
    <location>
        <position position="1"/>
    </location>
</feature>
<gene>
    <name evidence="1" type="ORF">K444DRAFT_546152</name>
</gene>
<dbReference type="OrthoDB" id="3251507at2759"/>
<dbReference type="RefSeq" id="XP_024727958.1">
    <property type="nucleotide sequence ID" value="XM_024876197.1"/>
</dbReference>
<accession>A0A2J6SJX6</accession>
<dbReference type="AlphaFoldDB" id="A0A2J6SJX6"/>
<dbReference type="Pfam" id="PF14441">
    <property type="entry name" value="OTT_1508_deam"/>
    <property type="match status" value="1"/>
</dbReference>
<dbReference type="InParanoid" id="A0A2J6SJX6"/>
<dbReference type="PANTHER" id="PTHR42037:SF1">
    <property type="match status" value="1"/>
</dbReference>
<dbReference type="GeneID" id="36584276"/>
<evidence type="ECO:0000313" key="1">
    <source>
        <dbReference type="EMBL" id="PMD51054.1"/>
    </source>
</evidence>
<proteinExistence type="predicted"/>
<evidence type="ECO:0000313" key="2">
    <source>
        <dbReference type="Proteomes" id="UP000235371"/>
    </source>
</evidence>
<dbReference type="PANTHER" id="PTHR42037">
    <property type="match status" value="1"/>
</dbReference>
<organism evidence="1 2">
    <name type="scientific">Hyaloscypha bicolor E</name>
    <dbReference type="NCBI Taxonomy" id="1095630"/>
    <lineage>
        <taxon>Eukaryota</taxon>
        <taxon>Fungi</taxon>
        <taxon>Dikarya</taxon>
        <taxon>Ascomycota</taxon>
        <taxon>Pezizomycotina</taxon>
        <taxon>Leotiomycetes</taxon>
        <taxon>Helotiales</taxon>
        <taxon>Hyaloscyphaceae</taxon>
        <taxon>Hyaloscypha</taxon>
        <taxon>Hyaloscypha bicolor</taxon>
    </lineage>
</organism>
<dbReference type="EMBL" id="KZ613912">
    <property type="protein sequence ID" value="PMD51054.1"/>
    <property type="molecule type" value="Genomic_DNA"/>
</dbReference>
<keyword evidence="2" id="KW-1185">Reference proteome</keyword>